<protein>
    <submittedName>
        <fullName evidence="1">Uncharacterized protein</fullName>
    </submittedName>
</protein>
<dbReference type="EMBL" id="AMCI01002552">
    <property type="protein sequence ID" value="EJX02409.1"/>
    <property type="molecule type" value="Genomic_DNA"/>
</dbReference>
<sequence>FTAPFAAFVKSEAEQTVHQKYWDEKKSDGG</sequence>
<accession>J9G6B0</accession>
<gene>
    <name evidence="1" type="ORF">EVA_09485</name>
</gene>
<dbReference type="AlphaFoldDB" id="J9G6B0"/>
<organism evidence="1">
    <name type="scientific">gut metagenome</name>
    <dbReference type="NCBI Taxonomy" id="749906"/>
    <lineage>
        <taxon>unclassified sequences</taxon>
        <taxon>metagenomes</taxon>
        <taxon>organismal metagenomes</taxon>
    </lineage>
</organism>
<comment type="caution">
    <text evidence="1">The sequence shown here is derived from an EMBL/GenBank/DDBJ whole genome shotgun (WGS) entry which is preliminary data.</text>
</comment>
<feature type="non-terminal residue" evidence="1">
    <location>
        <position position="1"/>
    </location>
</feature>
<reference evidence="1" key="1">
    <citation type="journal article" date="2012" name="PLoS ONE">
        <title>Gene sets for utilization of primary and secondary nutrition supplies in the distal gut of endangered iberian lynx.</title>
        <authorList>
            <person name="Alcaide M."/>
            <person name="Messina E."/>
            <person name="Richter M."/>
            <person name="Bargiela R."/>
            <person name="Peplies J."/>
            <person name="Huws S.A."/>
            <person name="Newbold C.J."/>
            <person name="Golyshin P.N."/>
            <person name="Simon M.A."/>
            <person name="Lopez G."/>
            <person name="Yakimov M.M."/>
            <person name="Ferrer M."/>
        </authorList>
    </citation>
    <scope>NUCLEOTIDE SEQUENCE</scope>
</reference>
<evidence type="ECO:0000313" key="1">
    <source>
        <dbReference type="EMBL" id="EJX02409.1"/>
    </source>
</evidence>
<name>J9G6B0_9ZZZZ</name>
<proteinExistence type="predicted"/>